<proteinExistence type="predicted"/>
<evidence type="ECO:0000313" key="1">
    <source>
        <dbReference type="EMBL" id="MCE3050875.1"/>
    </source>
</evidence>
<dbReference type="EMBL" id="JACEIK010007966">
    <property type="protein sequence ID" value="MCE3050875.1"/>
    <property type="molecule type" value="Genomic_DNA"/>
</dbReference>
<dbReference type="PANTHER" id="PTHR47087:SF1">
    <property type="entry name" value="METHIONINE S-METHYLTRANSFERASE"/>
    <property type="match status" value="1"/>
</dbReference>
<evidence type="ECO:0000313" key="2">
    <source>
        <dbReference type="Proteomes" id="UP000823775"/>
    </source>
</evidence>
<gene>
    <name evidence="1" type="primary">MMT1_3</name>
    <name evidence="1" type="ORF">HAX54_048333</name>
</gene>
<name>A0ABS8WN04_DATST</name>
<organism evidence="1 2">
    <name type="scientific">Datura stramonium</name>
    <name type="common">Jimsonweed</name>
    <name type="synonym">Common thornapple</name>
    <dbReference type="NCBI Taxonomy" id="4076"/>
    <lineage>
        <taxon>Eukaryota</taxon>
        <taxon>Viridiplantae</taxon>
        <taxon>Streptophyta</taxon>
        <taxon>Embryophyta</taxon>
        <taxon>Tracheophyta</taxon>
        <taxon>Spermatophyta</taxon>
        <taxon>Magnoliopsida</taxon>
        <taxon>eudicotyledons</taxon>
        <taxon>Gunneridae</taxon>
        <taxon>Pentapetalae</taxon>
        <taxon>asterids</taxon>
        <taxon>lamiids</taxon>
        <taxon>Solanales</taxon>
        <taxon>Solanaceae</taxon>
        <taxon>Solanoideae</taxon>
        <taxon>Datureae</taxon>
        <taxon>Datura</taxon>
    </lineage>
</organism>
<dbReference type="Proteomes" id="UP000823775">
    <property type="component" value="Unassembled WGS sequence"/>
</dbReference>
<reference evidence="1 2" key="1">
    <citation type="journal article" date="2021" name="BMC Genomics">
        <title>Datura genome reveals duplications of psychoactive alkaloid biosynthetic genes and high mutation rate following tissue culture.</title>
        <authorList>
            <person name="Rajewski A."/>
            <person name="Carter-House D."/>
            <person name="Stajich J."/>
            <person name="Litt A."/>
        </authorList>
    </citation>
    <scope>NUCLEOTIDE SEQUENCE [LARGE SCALE GENOMIC DNA]</scope>
    <source>
        <strain evidence="1">AR-01</strain>
    </source>
</reference>
<dbReference type="PANTHER" id="PTHR47087">
    <property type="entry name" value="METHIONINE S-METHYLTRANSFERASE"/>
    <property type="match status" value="1"/>
</dbReference>
<comment type="caution">
    <text evidence="1">The sequence shown here is derived from an EMBL/GenBank/DDBJ whole genome shotgun (WGS) entry which is preliminary data.</text>
</comment>
<keyword evidence="2" id="KW-1185">Reference proteome</keyword>
<sequence length="109" mass="12152">MGPEIFLAGAPLPSHAAIVCGLVKNQVYSDLEVAFVISEDETIYKALSKTMELLQGNTALISQYYYGCLFHELLAFQLADRRPPAEVSIKINVGRQENVSCWLLVPYPY</sequence>
<protein>
    <submittedName>
        <fullName evidence="1">Mitochondrial metal transporter</fullName>
    </submittedName>
</protein>
<accession>A0ABS8WN04</accession>